<sequence length="111" mass="12608">IVDNTVACAKREALHTVVSSPWSLLTVRLRCPSPHTHMDDGDGRRLDRTVPNQPPQRHHPLMAMAGGSSKQNGCYPTQSRNRFPSRTKDDHRFNRSMIDGMKPPWPLSRIK</sequence>
<feature type="non-terminal residue" evidence="2">
    <location>
        <position position="1"/>
    </location>
</feature>
<evidence type="ECO:0000313" key="2">
    <source>
        <dbReference type="EMBL" id="EJK74087.1"/>
    </source>
</evidence>
<dbReference type="EMBL" id="AGNL01003974">
    <property type="protein sequence ID" value="EJK74087.1"/>
    <property type="molecule type" value="Genomic_DNA"/>
</dbReference>
<dbReference type="AlphaFoldDB" id="K0TP28"/>
<comment type="caution">
    <text evidence="2">The sequence shown here is derived from an EMBL/GenBank/DDBJ whole genome shotgun (WGS) entry which is preliminary data.</text>
</comment>
<accession>K0TP28</accession>
<feature type="compositionally biased region" description="Basic and acidic residues" evidence="1">
    <location>
        <begin position="36"/>
        <end position="48"/>
    </location>
</feature>
<keyword evidence="3" id="KW-1185">Reference proteome</keyword>
<protein>
    <submittedName>
        <fullName evidence="2">Uncharacterized protein</fullName>
    </submittedName>
</protein>
<feature type="compositionally biased region" description="Polar residues" evidence="1">
    <location>
        <begin position="68"/>
        <end position="84"/>
    </location>
</feature>
<evidence type="ECO:0000313" key="3">
    <source>
        <dbReference type="Proteomes" id="UP000266841"/>
    </source>
</evidence>
<organism evidence="2 3">
    <name type="scientific">Thalassiosira oceanica</name>
    <name type="common">Marine diatom</name>
    <dbReference type="NCBI Taxonomy" id="159749"/>
    <lineage>
        <taxon>Eukaryota</taxon>
        <taxon>Sar</taxon>
        <taxon>Stramenopiles</taxon>
        <taxon>Ochrophyta</taxon>
        <taxon>Bacillariophyta</taxon>
        <taxon>Coscinodiscophyceae</taxon>
        <taxon>Thalassiosirophycidae</taxon>
        <taxon>Thalassiosirales</taxon>
        <taxon>Thalassiosiraceae</taxon>
        <taxon>Thalassiosira</taxon>
    </lineage>
</organism>
<dbReference type="Proteomes" id="UP000266841">
    <property type="component" value="Unassembled WGS sequence"/>
</dbReference>
<gene>
    <name evidence="2" type="ORF">THAOC_04261</name>
</gene>
<reference evidence="2 3" key="1">
    <citation type="journal article" date="2012" name="Genome Biol.">
        <title>Genome and low-iron response of an oceanic diatom adapted to chronic iron limitation.</title>
        <authorList>
            <person name="Lommer M."/>
            <person name="Specht M."/>
            <person name="Roy A.S."/>
            <person name="Kraemer L."/>
            <person name="Andreson R."/>
            <person name="Gutowska M.A."/>
            <person name="Wolf J."/>
            <person name="Bergner S.V."/>
            <person name="Schilhabel M.B."/>
            <person name="Klostermeier U.C."/>
            <person name="Beiko R.G."/>
            <person name="Rosenstiel P."/>
            <person name="Hippler M."/>
            <person name="Laroche J."/>
        </authorList>
    </citation>
    <scope>NUCLEOTIDE SEQUENCE [LARGE SCALE GENOMIC DNA]</scope>
    <source>
        <strain evidence="2 3">CCMP1005</strain>
    </source>
</reference>
<proteinExistence type="predicted"/>
<feature type="region of interest" description="Disordered" evidence="1">
    <location>
        <begin position="34"/>
        <end position="111"/>
    </location>
</feature>
<name>K0TP28_THAOC</name>
<evidence type="ECO:0000256" key="1">
    <source>
        <dbReference type="SAM" id="MobiDB-lite"/>
    </source>
</evidence>